<proteinExistence type="predicted"/>
<evidence type="ECO:0000313" key="9">
    <source>
        <dbReference type="Proteomes" id="UP001630127"/>
    </source>
</evidence>
<evidence type="ECO:0000256" key="2">
    <source>
        <dbReference type="ARBA" id="ARBA00023015"/>
    </source>
</evidence>
<dbReference type="PROSITE" id="PS50863">
    <property type="entry name" value="B3"/>
    <property type="match status" value="2"/>
</dbReference>
<dbReference type="PANTHER" id="PTHR31920:SF122">
    <property type="entry name" value="B3 DOMAIN-CONTAINING PROTEIN REM23"/>
    <property type="match status" value="1"/>
</dbReference>
<evidence type="ECO:0000313" key="8">
    <source>
        <dbReference type="EMBL" id="KAL3525738.1"/>
    </source>
</evidence>
<dbReference type="InterPro" id="IPR003340">
    <property type="entry name" value="B3_DNA-bd"/>
</dbReference>
<dbReference type="GO" id="GO:0005634">
    <property type="term" value="C:nucleus"/>
    <property type="evidence" value="ECO:0007669"/>
    <property type="project" value="UniProtKB-SubCell"/>
</dbReference>
<accession>A0ABD3A7S6</accession>
<evidence type="ECO:0000256" key="4">
    <source>
        <dbReference type="ARBA" id="ARBA00023163"/>
    </source>
</evidence>
<comment type="subcellular location">
    <subcellularLocation>
        <location evidence="1">Nucleus</location>
    </subcellularLocation>
</comment>
<sequence>MFSYSFLQRIPPLFVKTFEQILPERTLLQTKSGETWSVKIERIGEYYCFTDGWPNFVKDLELIIGDFLVFWLILGEKSIFRVAMYDITGCEKELNSSGNIDPLSDQTLSLKLSMNSSTKILLALCNLTDLISPTRIPPLFVKTFERILPEHALLQTKSGETWSVKIERIEEHYCLTDGWPKFVKDLELMVGDFLVFWLILGEKSIFKVAIYDITGCEKKLNSATSRHCPIKVETEEAIDEFGLETTRTLHPNRSTTHGSTGGKERESKKMKNRSHGAQISVNSVEDQSFTKVLAKHHQSRMKFAKKTGLIGKTEVMVQYLNGWSTIVVLKESTKPYILEMCGGWPEFRKKNRLLYGKRYAFEYIPETDSIQVQLLKGQR</sequence>
<dbReference type="AlphaFoldDB" id="A0ABD3A7S6"/>
<comment type="caution">
    <text evidence="8">The sequence shown here is derived from an EMBL/GenBank/DDBJ whole genome shotgun (WGS) entry which is preliminary data.</text>
</comment>
<dbReference type="InterPro" id="IPR050655">
    <property type="entry name" value="Plant_B3_domain"/>
</dbReference>
<evidence type="ECO:0000256" key="6">
    <source>
        <dbReference type="SAM" id="MobiDB-lite"/>
    </source>
</evidence>
<keyword evidence="5" id="KW-0539">Nucleus</keyword>
<evidence type="ECO:0000259" key="7">
    <source>
        <dbReference type="PROSITE" id="PS50863"/>
    </source>
</evidence>
<dbReference type="PANTHER" id="PTHR31920">
    <property type="entry name" value="B3 DOMAIN-CONTAINING"/>
    <property type="match status" value="1"/>
</dbReference>
<dbReference type="InterPro" id="IPR015300">
    <property type="entry name" value="DNA-bd_pseudobarrel_sf"/>
</dbReference>
<feature type="region of interest" description="Disordered" evidence="6">
    <location>
        <begin position="248"/>
        <end position="277"/>
    </location>
</feature>
<dbReference type="CDD" id="cd10017">
    <property type="entry name" value="B3_DNA"/>
    <property type="match status" value="2"/>
</dbReference>
<feature type="domain" description="TF-B3" evidence="7">
    <location>
        <begin position="1"/>
        <end position="88"/>
    </location>
</feature>
<keyword evidence="3" id="KW-0238">DNA-binding</keyword>
<dbReference type="GO" id="GO:0003677">
    <property type="term" value="F:DNA binding"/>
    <property type="evidence" value="ECO:0007669"/>
    <property type="project" value="UniProtKB-KW"/>
</dbReference>
<name>A0ABD3A7S6_9GENT</name>
<dbReference type="SMART" id="SM01019">
    <property type="entry name" value="B3"/>
    <property type="match status" value="3"/>
</dbReference>
<evidence type="ECO:0000256" key="3">
    <source>
        <dbReference type="ARBA" id="ARBA00023125"/>
    </source>
</evidence>
<dbReference type="Proteomes" id="UP001630127">
    <property type="component" value="Unassembled WGS sequence"/>
</dbReference>
<evidence type="ECO:0000256" key="5">
    <source>
        <dbReference type="ARBA" id="ARBA00023242"/>
    </source>
</evidence>
<dbReference type="Pfam" id="PF02362">
    <property type="entry name" value="B3"/>
    <property type="match status" value="2"/>
</dbReference>
<keyword evidence="4" id="KW-0804">Transcription</keyword>
<evidence type="ECO:0000256" key="1">
    <source>
        <dbReference type="ARBA" id="ARBA00004123"/>
    </source>
</evidence>
<protein>
    <recommendedName>
        <fullName evidence="7">TF-B3 domain-containing protein</fullName>
    </recommendedName>
</protein>
<dbReference type="SUPFAM" id="SSF101936">
    <property type="entry name" value="DNA-binding pseudobarrel domain"/>
    <property type="match status" value="3"/>
</dbReference>
<gene>
    <name evidence="8" type="ORF">ACH5RR_014110</name>
</gene>
<feature type="domain" description="TF-B3" evidence="7">
    <location>
        <begin position="136"/>
        <end position="214"/>
    </location>
</feature>
<feature type="compositionally biased region" description="Polar residues" evidence="6">
    <location>
        <begin position="248"/>
        <end position="258"/>
    </location>
</feature>
<reference evidence="8 9" key="1">
    <citation type="submission" date="2024-11" db="EMBL/GenBank/DDBJ databases">
        <title>A near-complete genome assembly of Cinchona calisaya.</title>
        <authorList>
            <person name="Lian D.C."/>
            <person name="Zhao X.W."/>
            <person name="Wei L."/>
        </authorList>
    </citation>
    <scope>NUCLEOTIDE SEQUENCE [LARGE SCALE GENOMIC DNA]</scope>
    <source>
        <tissue evidence="8">Nenye</tissue>
    </source>
</reference>
<organism evidence="8 9">
    <name type="scientific">Cinchona calisaya</name>
    <dbReference type="NCBI Taxonomy" id="153742"/>
    <lineage>
        <taxon>Eukaryota</taxon>
        <taxon>Viridiplantae</taxon>
        <taxon>Streptophyta</taxon>
        <taxon>Embryophyta</taxon>
        <taxon>Tracheophyta</taxon>
        <taxon>Spermatophyta</taxon>
        <taxon>Magnoliopsida</taxon>
        <taxon>eudicotyledons</taxon>
        <taxon>Gunneridae</taxon>
        <taxon>Pentapetalae</taxon>
        <taxon>asterids</taxon>
        <taxon>lamiids</taxon>
        <taxon>Gentianales</taxon>
        <taxon>Rubiaceae</taxon>
        <taxon>Cinchonoideae</taxon>
        <taxon>Cinchoneae</taxon>
        <taxon>Cinchona</taxon>
    </lineage>
</organism>
<dbReference type="EMBL" id="JBJUIK010000006">
    <property type="protein sequence ID" value="KAL3525738.1"/>
    <property type="molecule type" value="Genomic_DNA"/>
</dbReference>
<dbReference type="Gene3D" id="2.40.330.10">
    <property type="entry name" value="DNA-binding pseudobarrel domain"/>
    <property type="match status" value="3"/>
</dbReference>
<keyword evidence="2" id="KW-0805">Transcription regulation</keyword>
<keyword evidence="9" id="KW-1185">Reference proteome</keyword>